<dbReference type="InterPro" id="IPR056209">
    <property type="entry name" value="SU10_adaptor"/>
</dbReference>
<keyword evidence="2" id="KW-1185">Reference proteome</keyword>
<sequence length="229" mass="26440">MNCGCLKPITSQQSAVNFSCENVGRDVEFVDLELFLPRVTLVAKGVPDDVAIEYLRQACQQLARDSWLLKREVSLDVQAGVKDYYLHCGDNEQVHYVDNISLGKCKQGYFRYKPLAGYRDENLAFEPSDKIILTRPPMQDRERHLFVHYFAIPTQNACQVDKLIYDRYHDVVVNGALADLLLMRHYEFTDPQMAMVYERRFKQGIAQAKIDTMRDFSTDTQSLIGEAWI</sequence>
<evidence type="ECO:0000313" key="1">
    <source>
        <dbReference type="EMBL" id="POY42250.1"/>
    </source>
</evidence>
<evidence type="ECO:0000313" key="2">
    <source>
        <dbReference type="Proteomes" id="UP000237229"/>
    </source>
</evidence>
<proteinExistence type="predicted"/>
<accession>A0ABX4ZSR1</accession>
<dbReference type="Pfam" id="PF24175">
    <property type="entry name" value="SU10_adaptor"/>
    <property type="match status" value="1"/>
</dbReference>
<protein>
    <submittedName>
        <fullName evidence="1">Uncharacterized protein</fullName>
    </submittedName>
</protein>
<gene>
    <name evidence="1" type="ORF">C3Z13_06970</name>
</gene>
<dbReference type="Proteomes" id="UP000237229">
    <property type="component" value="Unassembled WGS sequence"/>
</dbReference>
<dbReference type="RefSeq" id="WP_103855455.1">
    <property type="nucleotide sequence ID" value="NZ_CBCSDH010000011.1"/>
</dbReference>
<comment type="caution">
    <text evidence="1">The sequence shown here is derived from an EMBL/GenBank/DDBJ whole genome shotgun (WGS) entry which is preliminary data.</text>
</comment>
<reference evidence="1 2" key="1">
    <citation type="submission" date="2018-02" db="EMBL/GenBank/DDBJ databases">
        <title>Classification genera of Pasteurellaceae by whole genome sequence comparison.</title>
        <authorList>
            <person name="Christensen H."/>
        </authorList>
    </citation>
    <scope>NUCLEOTIDE SEQUENCE [LARGE SCALE GENOMIC DNA]</scope>
    <source>
        <strain evidence="1 2">20186H4H1</strain>
    </source>
</reference>
<name>A0ABX4ZSR1_9PAST</name>
<dbReference type="EMBL" id="PQVI01000086">
    <property type="protein sequence ID" value="POY42250.1"/>
    <property type="molecule type" value="Genomic_DNA"/>
</dbReference>
<organism evidence="1 2">
    <name type="scientific">Avibacterium endocarditidis</name>
    <dbReference type="NCBI Taxonomy" id="380674"/>
    <lineage>
        <taxon>Bacteria</taxon>
        <taxon>Pseudomonadati</taxon>
        <taxon>Pseudomonadota</taxon>
        <taxon>Gammaproteobacteria</taxon>
        <taxon>Pasteurellales</taxon>
        <taxon>Pasteurellaceae</taxon>
        <taxon>Avibacterium</taxon>
    </lineage>
</organism>